<dbReference type="PANTHER" id="PTHR36509:SF2">
    <property type="entry name" value="BLL3101 PROTEIN"/>
    <property type="match status" value="1"/>
</dbReference>
<protein>
    <submittedName>
        <fullName evidence="3">DUF1254 domain-containing protein</fullName>
    </submittedName>
</protein>
<sequence length="318" mass="34970">MSATLVTVDTFVRAETDKYFATAVSQSGGPGRFFHYRQPMPIDHQTVIRANRDTLYSAAVVDLEAGPATVTLPDTAGRFLSLIVIDQDHYVPAVFYDSGAHVIDAELVPTRYAMLGIRLLVDPADPDDIATVHALQDEIRIDQEQSGSFDIPDWDEQSRSTIRDALLVLSDSLSDTDGMFGTRGDVDAVRHLIGSASAWGGNPRRDATYFPVTPEHNDGTTVYRLTVGEVPVDGFWSIAVYNAKGYFEPNDQDAYSVNSVTAVKEPDGSTVIQFGGSPGDAPNVLPITPGWNYWVRLYRPRREVLSGEWSFPRATPVR</sequence>
<evidence type="ECO:0000313" key="3">
    <source>
        <dbReference type="EMBL" id="MBS0023990.1"/>
    </source>
</evidence>
<evidence type="ECO:0000313" key="4">
    <source>
        <dbReference type="Proteomes" id="UP000678243"/>
    </source>
</evidence>
<evidence type="ECO:0000259" key="2">
    <source>
        <dbReference type="Pfam" id="PF06863"/>
    </source>
</evidence>
<dbReference type="Pfam" id="PF06742">
    <property type="entry name" value="DUF1214"/>
    <property type="match status" value="1"/>
</dbReference>
<dbReference type="Proteomes" id="UP000678243">
    <property type="component" value="Unassembled WGS sequence"/>
</dbReference>
<evidence type="ECO:0000259" key="1">
    <source>
        <dbReference type="Pfam" id="PF06742"/>
    </source>
</evidence>
<keyword evidence="4" id="KW-1185">Reference proteome</keyword>
<dbReference type="InterPro" id="IPR010679">
    <property type="entry name" value="DUF1254"/>
</dbReference>
<dbReference type="EMBL" id="JAGTUK010000002">
    <property type="protein sequence ID" value="MBS0023990.1"/>
    <property type="molecule type" value="Genomic_DNA"/>
</dbReference>
<dbReference type="SUPFAM" id="SSF160935">
    <property type="entry name" value="VPA0735-like"/>
    <property type="match status" value="1"/>
</dbReference>
<feature type="domain" description="DUF1214" evidence="1">
    <location>
        <begin position="217"/>
        <end position="301"/>
    </location>
</feature>
<dbReference type="PANTHER" id="PTHR36509">
    <property type="entry name" value="BLL3101 PROTEIN"/>
    <property type="match status" value="1"/>
</dbReference>
<dbReference type="InterPro" id="IPR010621">
    <property type="entry name" value="DUF1214"/>
</dbReference>
<dbReference type="InterPro" id="IPR037049">
    <property type="entry name" value="DUF1214_C_sf"/>
</dbReference>
<dbReference type="Gene3D" id="2.60.40.1610">
    <property type="entry name" value="Domain of unknown function DUF1254"/>
    <property type="match status" value="1"/>
</dbReference>
<organism evidence="3 4">
    <name type="scientific">Microbacterium paraoxydans</name>
    <dbReference type="NCBI Taxonomy" id="199592"/>
    <lineage>
        <taxon>Bacteria</taxon>
        <taxon>Bacillati</taxon>
        <taxon>Actinomycetota</taxon>
        <taxon>Actinomycetes</taxon>
        <taxon>Micrococcales</taxon>
        <taxon>Microbacteriaceae</taxon>
        <taxon>Microbacterium</taxon>
    </lineage>
</organism>
<accession>A0ABS5IM16</accession>
<proteinExistence type="predicted"/>
<gene>
    <name evidence="3" type="ORF">KE274_07680</name>
</gene>
<dbReference type="InterPro" id="IPR037050">
    <property type="entry name" value="DUF1254_sf"/>
</dbReference>
<reference evidence="3 4" key="1">
    <citation type="submission" date="2021-04" db="EMBL/GenBank/DDBJ databases">
        <title>Whole genome analysis of root endophytic bacterium Microbacterium paraoxydans ku-mp colonizing RP-bio226 rice variety.</title>
        <authorList>
            <person name="Ulaganathan K."/>
            <person name="Latha B."/>
        </authorList>
    </citation>
    <scope>NUCLEOTIDE SEQUENCE [LARGE SCALE GENOMIC DNA]</scope>
    <source>
        <strain evidence="4">ku-mp</strain>
    </source>
</reference>
<comment type="caution">
    <text evidence="3">The sequence shown here is derived from an EMBL/GenBank/DDBJ whole genome shotgun (WGS) entry which is preliminary data.</text>
</comment>
<dbReference type="Gene3D" id="2.60.120.600">
    <property type="entry name" value="Domain of unknown function DUF1214, C-terminal domain"/>
    <property type="match status" value="1"/>
</dbReference>
<feature type="domain" description="DUF1254" evidence="2">
    <location>
        <begin position="32"/>
        <end position="87"/>
    </location>
</feature>
<dbReference type="Pfam" id="PF06863">
    <property type="entry name" value="DUF1254"/>
    <property type="match status" value="1"/>
</dbReference>
<name>A0ABS5IM16_9MICO</name>